<proteinExistence type="predicted"/>
<keyword evidence="2" id="KW-0547">Nucleotide-binding</keyword>
<dbReference type="PANTHER" id="PTHR19211:SF14">
    <property type="entry name" value="ATP-BINDING CASSETTE SUB-FAMILY F MEMBER 1"/>
    <property type="match status" value="1"/>
</dbReference>
<keyword evidence="3 6" id="KW-0067">ATP-binding</keyword>
<dbReference type="AlphaFoldDB" id="A0A420EHW3"/>
<feature type="compositionally biased region" description="Basic and acidic residues" evidence="4">
    <location>
        <begin position="516"/>
        <end position="529"/>
    </location>
</feature>
<dbReference type="EMBL" id="RAQO01000004">
    <property type="protein sequence ID" value="RKF20285.1"/>
    <property type="molecule type" value="Genomic_DNA"/>
</dbReference>
<dbReference type="OrthoDB" id="9808609at2"/>
<dbReference type="PROSITE" id="PS50893">
    <property type="entry name" value="ABC_TRANSPORTER_2"/>
    <property type="match status" value="2"/>
</dbReference>
<feature type="domain" description="ABC transporter" evidence="5">
    <location>
        <begin position="5"/>
        <end position="222"/>
    </location>
</feature>
<evidence type="ECO:0000313" key="7">
    <source>
        <dbReference type="Proteomes" id="UP000286482"/>
    </source>
</evidence>
<dbReference type="InterPro" id="IPR003593">
    <property type="entry name" value="AAA+_ATPase"/>
</dbReference>
<keyword evidence="7" id="KW-1185">Reference proteome</keyword>
<sequence length="587" mass="66369">MNTLLSAQSISYGITSGSLFEELSFTLTKGDRIALVGPNGCGKSTLLKLLNGEIPNFSGELSVAQQCQLGRVEQQLPFETIGLTLLEAVLAQIPIEFRKSEQWRAEVLLAELGFQQATWDIALSTLSGGQHARLLIARALILDPDTLLLDEPSNHLDLPSLLWLERFLKQWKGSFVLVSHDQRLLDQLCSSTWILRDKKLYYFQLPCGDARKALVEMDASNALRHSAQEKEIQRIEKSAERLALWGKNYDNESFSRKAKSMEKRVGHLKDAQTQLSDIEPWKLRLNGETMSADRLLCLETLDVYPEQNAKALFQVLAQQIKSGDRVAILGKNGSGKSSLIRLLWENYLSVQNGQDVDPNCKFHPLARVGYYDQSLHQLRSTDTLVDAIYGFCPNSQEHRKMALISAGFAYQRHHQLVSDLSGGERARLLFVGLSLANFHVLMLDEPTNHLDMDGKDELAQALHAFNGALLLVSHDRDLIQSVCNRFWYIDDVGLQEMYTLESVFEQMSQVTAAQDSIRDSESKSNRQNELDLPTLDTSNQEPMLERLIELESLLEDDLSRKVKHQKPSLQKQWQIEIQAIEIKLAIE</sequence>
<dbReference type="Pfam" id="PF00005">
    <property type="entry name" value="ABC_tran"/>
    <property type="match status" value="2"/>
</dbReference>
<reference evidence="6 7" key="1">
    <citation type="submission" date="2018-09" db="EMBL/GenBank/DDBJ databases">
        <authorList>
            <person name="Wang Z."/>
        </authorList>
    </citation>
    <scope>NUCLEOTIDE SEQUENCE [LARGE SCALE GENOMIC DNA]</scope>
    <source>
        <strain evidence="6 7">ALS 81</strain>
    </source>
</reference>
<gene>
    <name evidence="6" type="ORF">DBZ36_07535</name>
</gene>
<evidence type="ECO:0000259" key="5">
    <source>
        <dbReference type="PROSITE" id="PS50893"/>
    </source>
</evidence>
<dbReference type="InterPro" id="IPR027417">
    <property type="entry name" value="P-loop_NTPase"/>
</dbReference>
<feature type="region of interest" description="Disordered" evidence="4">
    <location>
        <begin position="514"/>
        <end position="536"/>
    </location>
</feature>
<dbReference type="PROSITE" id="PS00211">
    <property type="entry name" value="ABC_TRANSPORTER_1"/>
    <property type="match status" value="1"/>
</dbReference>
<evidence type="ECO:0000313" key="6">
    <source>
        <dbReference type="EMBL" id="RKF20285.1"/>
    </source>
</evidence>
<comment type="caution">
    <text evidence="6">The sequence shown here is derived from an EMBL/GenBank/DDBJ whole genome shotgun (WGS) entry which is preliminary data.</text>
</comment>
<organism evidence="6 7">
    <name type="scientific">Alginatibacterium sediminis</name>
    <dbReference type="NCBI Taxonomy" id="2164068"/>
    <lineage>
        <taxon>Bacteria</taxon>
        <taxon>Pseudomonadati</taxon>
        <taxon>Pseudomonadota</taxon>
        <taxon>Gammaproteobacteria</taxon>
        <taxon>Alteromonadales</taxon>
        <taxon>Alteromonadaceae</taxon>
        <taxon>Alginatibacterium</taxon>
    </lineage>
</organism>
<dbReference type="GO" id="GO:0005524">
    <property type="term" value="F:ATP binding"/>
    <property type="evidence" value="ECO:0007669"/>
    <property type="project" value="UniProtKB-KW"/>
</dbReference>
<dbReference type="CDD" id="cd03221">
    <property type="entry name" value="ABCF_EF-3"/>
    <property type="match status" value="2"/>
</dbReference>
<evidence type="ECO:0000256" key="1">
    <source>
        <dbReference type="ARBA" id="ARBA00022737"/>
    </source>
</evidence>
<protein>
    <submittedName>
        <fullName evidence="6">ABC transporter ATP-binding protein</fullName>
    </submittedName>
</protein>
<dbReference type="SUPFAM" id="SSF52540">
    <property type="entry name" value="P-loop containing nucleoside triphosphate hydrolases"/>
    <property type="match status" value="2"/>
</dbReference>
<evidence type="ECO:0000256" key="2">
    <source>
        <dbReference type="ARBA" id="ARBA00022741"/>
    </source>
</evidence>
<dbReference type="Gene3D" id="3.40.50.300">
    <property type="entry name" value="P-loop containing nucleotide triphosphate hydrolases"/>
    <property type="match status" value="2"/>
</dbReference>
<dbReference type="SMART" id="SM00382">
    <property type="entry name" value="AAA"/>
    <property type="match status" value="2"/>
</dbReference>
<evidence type="ECO:0000256" key="4">
    <source>
        <dbReference type="SAM" id="MobiDB-lite"/>
    </source>
</evidence>
<name>A0A420EHW3_9ALTE</name>
<feature type="domain" description="ABC transporter" evidence="5">
    <location>
        <begin position="298"/>
        <end position="516"/>
    </location>
</feature>
<dbReference type="RefSeq" id="WP_120354289.1">
    <property type="nucleotide sequence ID" value="NZ_RAQO01000004.1"/>
</dbReference>
<dbReference type="InterPro" id="IPR017871">
    <property type="entry name" value="ABC_transporter-like_CS"/>
</dbReference>
<dbReference type="InterPro" id="IPR050611">
    <property type="entry name" value="ABCF"/>
</dbReference>
<dbReference type="Proteomes" id="UP000286482">
    <property type="component" value="Unassembled WGS sequence"/>
</dbReference>
<dbReference type="InterPro" id="IPR003439">
    <property type="entry name" value="ABC_transporter-like_ATP-bd"/>
</dbReference>
<keyword evidence="1" id="KW-0677">Repeat</keyword>
<dbReference type="GO" id="GO:0016887">
    <property type="term" value="F:ATP hydrolysis activity"/>
    <property type="evidence" value="ECO:0007669"/>
    <property type="project" value="InterPro"/>
</dbReference>
<evidence type="ECO:0000256" key="3">
    <source>
        <dbReference type="ARBA" id="ARBA00022840"/>
    </source>
</evidence>
<accession>A0A420EHW3</accession>
<dbReference type="PANTHER" id="PTHR19211">
    <property type="entry name" value="ATP-BINDING TRANSPORT PROTEIN-RELATED"/>
    <property type="match status" value="1"/>
</dbReference>